<dbReference type="Proteomes" id="UP000199706">
    <property type="component" value="Unassembled WGS sequence"/>
</dbReference>
<dbReference type="AlphaFoldDB" id="A0A1G7ZS83"/>
<evidence type="ECO:0000313" key="1">
    <source>
        <dbReference type="EMBL" id="SDH11396.1"/>
    </source>
</evidence>
<evidence type="ECO:0000313" key="2">
    <source>
        <dbReference type="Proteomes" id="UP000199706"/>
    </source>
</evidence>
<proteinExistence type="predicted"/>
<protein>
    <submittedName>
        <fullName evidence="1">Uncharacterized protein</fullName>
    </submittedName>
</protein>
<organism evidence="1 2">
    <name type="scientific">Paraburkholderia phenazinium</name>
    <dbReference type="NCBI Taxonomy" id="60549"/>
    <lineage>
        <taxon>Bacteria</taxon>
        <taxon>Pseudomonadati</taxon>
        <taxon>Pseudomonadota</taxon>
        <taxon>Betaproteobacteria</taxon>
        <taxon>Burkholderiales</taxon>
        <taxon>Burkholderiaceae</taxon>
        <taxon>Paraburkholderia</taxon>
    </lineage>
</organism>
<name>A0A1G7ZS83_9BURK</name>
<gene>
    <name evidence="1" type="ORF">SAMN05216466_107148</name>
</gene>
<sequence>MSEETKIINAPERIWLQVGDDFEPGAVDFSQLSEVTWCEEIQNPLDIEYVRVSAEVPFVDSYGFEVLLGDRMYIDNSMQYRNGTTVLTIKRKPREIAAAPTESK</sequence>
<reference evidence="1 2" key="1">
    <citation type="submission" date="2016-10" db="EMBL/GenBank/DDBJ databases">
        <authorList>
            <person name="de Groot N.N."/>
        </authorList>
    </citation>
    <scope>NUCLEOTIDE SEQUENCE [LARGE SCALE GENOMIC DNA]</scope>
    <source>
        <strain evidence="1 2">LMG 2247</strain>
    </source>
</reference>
<dbReference type="OrthoDB" id="9157692at2"/>
<dbReference type="EMBL" id="FNCJ01000007">
    <property type="protein sequence ID" value="SDH11396.1"/>
    <property type="molecule type" value="Genomic_DNA"/>
</dbReference>
<dbReference type="RefSeq" id="WP_090685794.1">
    <property type="nucleotide sequence ID" value="NZ_FNCJ01000007.1"/>
</dbReference>
<accession>A0A1G7ZS83</accession>